<keyword evidence="5" id="KW-0479">Metal-binding</keyword>
<keyword evidence="7" id="KW-0560">Oxidoreductase</keyword>
<dbReference type="NCBIfam" id="TIGR02408">
    <property type="entry name" value="ectoine_ThpD"/>
    <property type="match status" value="1"/>
</dbReference>
<gene>
    <name evidence="11" type="ORF">A33I_04105</name>
</gene>
<accession>U6STW3</accession>
<comment type="cofactor">
    <cofactor evidence="1">
        <name>Fe(2+)</name>
        <dbReference type="ChEBI" id="CHEBI:29033"/>
    </cofactor>
</comment>
<sequence length="304" mass="34684">MQDFYPSRVSDKPQITKRKDPVIHTDRRLDHEAPLSKEQLNFYEKNGFLQIENLFSEKEVAAMQKAIFELQDSNKHTQSDKIIREPDSDEIRSIFSVDQDDEYFKNIAGDERLLKIVNHLLGSDVYIHQSRINYKPGFSGKEFNWHSDFETWHTEDGMPRMRALSMSIALSDNYIHNGPLMLVPGSHNYYVSCVGETPENNYKQSLQTQKVGVPDNDSLKWLVEKIGGGLSVATGKAGTITIFESNTMHASTSNMTPYPRNNLFMVYNSVENKLVEPFSGAGKRPEYIAVRKTTEPLGKETVLK</sequence>
<keyword evidence="6" id="KW-0223">Dioxygenase</keyword>
<dbReference type="GO" id="GO:0005506">
    <property type="term" value="F:iron ion binding"/>
    <property type="evidence" value="ECO:0007669"/>
    <property type="project" value="UniProtKB-ARBA"/>
</dbReference>
<comment type="similarity">
    <text evidence="3">Belongs to the PhyH family. EctD subfamily.</text>
</comment>
<comment type="subunit">
    <text evidence="4">Homodimer.</text>
</comment>
<proteinExistence type="inferred from homology"/>
<dbReference type="PANTHER" id="PTHR20883">
    <property type="entry name" value="PHYTANOYL-COA DIOXYGENASE DOMAIN CONTAINING 1"/>
    <property type="match status" value="1"/>
</dbReference>
<dbReference type="Pfam" id="PF05721">
    <property type="entry name" value="PhyH"/>
    <property type="match status" value="1"/>
</dbReference>
<evidence type="ECO:0000256" key="1">
    <source>
        <dbReference type="ARBA" id="ARBA00001954"/>
    </source>
</evidence>
<dbReference type="PANTHER" id="PTHR20883:SF48">
    <property type="entry name" value="ECTOINE DIOXYGENASE"/>
    <property type="match status" value="1"/>
</dbReference>
<keyword evidence="12" id="KW-1185">Reference proteome</keyword>
<evidence type="ECO:0000256" key="9">
    <source>
        <dbReference type="ARBA" id="ARBA00049228"/>
    </source>
</evidence>
<name>U6STW3_9BACI</name>
<reference evidence="11 12" key="1">
    <citation type="journal article" date="2013" name="Genome Announc.">
        <title>Genome Sequence of the Extreme Obligate Alkaliphile Bacillus marmarensis Strain DSM 21297.</title>
        <authorList>
            <person name="Wernick D.G."/>
            <person name="Choi K.Y."/>
            <person name="Tat C.A."/>
            <person name="Lafontaine Rivera J.G."/>
            <person name="Liao J.C."/>
        </authorList>
    </citation>
    <scope>NUCLEOTIDE SEQUENCE [LARGE SCALE GENOMIC DNA]</scope>
    <source>
        <strain evidence="11 12">DSM 21297</strain>
    </source>
</reference>
<evidence type="ECO:0000256" key="10">
    <source>
        <dbReference type="NCBIfam" id="TIGR02408"/>
    </source>
</evidence>
<dbReference type="EC" id="1.14.11.55" evidence="10"/>
<protein>
    <recommendedName>
        <fullName evidence="10">Ectoine hydroxylase</fullName>
        <ecNumber evidence="10">1.14.11.55</ecNumber>
    </recommendedName>
</protein>
<dbReference type="InterPro" id="IPR012774">
    <property type="entry name" value="EctD"/>
</dbReference>
<evidence type="ECO:0000256" key="5">
    <source>
        <dbReference type="ARBA" id="ARBA00022723"/>
    </source>
</evidence>
<comment type="function">
    <text evidence="2">Involved in the biosynthesis of 5-hydroxyectoine, called compatible solute, which helps organisms to survive extreme osmotic stress by acting as a highly soluble organic osmolyte. Catalyzes the 2-oxoglutarate-dependent selective hydroxylation of L-ectoine to yield (4S,5S)-5-hydroxyectoine.</text>
</comment>
<organism evidence="11 12">
    <name type="scientific">Alkalihalophilus marmarensis DSM 21297</name>
    <dbReference type="NCBI Taxonomy" id="1188261"/>
    <lineage>
        <taxon>Bacteria</taxon>
        <taxon>Bacillati</taxon>
        <taxon>Bacillota</taxon>
        <taxon>Bacilli</taxon>
        <taxon>Bacillales</taxon>
        <taxon>Bacillaceae</taxon>
        <taxon>Alkalihalophilus</taxon>
    </lineage>
</organism>
<dbReference type="SUPFAM" id="SSF51197">
    <property type="entry name" value="Clavaminate synthase-like"/>
    <property type="match status" value="1"/>
</dbReference>
<evidence type="ECO:0000256" key="6">
    <source>
        <dbReference type="ARBA" id="ARBA00022964"/>
    </source>
</evidence>
<evidence type="ECO:0000256" key="2">
    <source>
        <dbReference type="ARBA" id="ARBA00004063"/>
    </source>
</evidence>
<evidence type="ECO:0000313" key="12">
    <source>
        <dbReference type="Proteomes" id="UP000017170"/>
    </source>
</evidence>
<dbReference type="Gene3D" id="2.60.120.620">
    <property type="entry name" value="q2cbj1_9rhob like domain"/>
    <property type="match status" value="1"/>
</dbReference>
<dbReference type="PATRIC" id="fig|1188261.3.peg.230"/>
<dbReference type="RefSeq" id="WP_022626640.1">
    <property type="nucleotide sequence ID" value="NZ_ATAE01000003.1"/>
</dbReference>
<evidence type="ECO:0000256" key="8">
    <source>
        <dbReference type="ARBA" id="ARBA00023004"/>
    </source>
</evidence>
<evidence type="ECO:0000256" key="4">
    <source>
        <dbReference type="ARBA" id="ARBA00011738"/>
    </source>
</evidence>
<dbReference type="Proteomes" id="UP000017170">
    <property type="component" value="Unassembled WGS sequence"/>
</dbReference>
<comment type="caution">
    <text evidence="11">The sequence shown here is derived from an EMBL/GenBank/DDBJ whole genome shotgun (WGS) entry which is preliminary data.</text>
</comment>
<dbReference type="EMBL" id="ATAE01000003">
    <property type="protein sequence ID" value="ERN55134.1"/>
    <property type="molecule type" value="Genomic_DNA"/>
</dbReference>
<comment type="catalytic activity">
    <reaction evidence="9">
        <text>L-ectoine + 2-oxoglutarate + O2 = 5-hydroxyectoine + succinate + CO2</text>
        <dbReference type="Rhea" id="RHEA:45740"/>
        <dbReference type="ChEBI" id="CHEBI:15379"/>
        <dbReference type="ChEBI" id="CHEBI:16526"/>
        <dbReference type="ChEBI" id="CHEBI:16810"/>
        <dbReference type="ChEBI" id="CHEBI:30031"/>
        <dbReference type="ChEBI" id="CHEBI:58515"/>
        <dbReference type="ChEBI" id="CHEBI:85413"/>
        <dbReference type="EC" id="1.14.11.55"/>
    </reaction>
</comment>
<dbReference type="GO" id="GO:0016706">
    <property type="term" value="F:2-oxoglutarate-dependent dioxygenase activity"/>
    <property type="evidence" value="ECO:0007669"/>
    <property type="project" value="InterPro"/>
</dbReference>
<evidence type="ECO:0000313" key="11">
    <source>
        <dbReference type="EMBL" id="ERN55134.1"/>
    </source>
</evidence>
<keyword evidence="8" id="KW-0408">Iron</keyword>
<dbReference type="InterPro" id="IPR008775">
    <property type="entry name" value="Phytyl_CoA_dOase-like"/>
</dbReference>
<dbReference type="AlphaFoldDB" id="U6STW3"/>
<evidence type="ECO:0000256" key="7">
    <source>
        <dbReference type="ARBA" id="ARBA00023002"/>
    </source>
</evidence>
<evidence type="ECO:0000256" key="3">
    <source>
        <dbReference type="ARBA" id="ARBA00007851"/>
    </source>
</evidence>